<proteinExistence type="predicted"/>
<evidence type="ECO:0000313" key="2">
    <source>
        <dbReference type="Proteomes" id="UP000805649"/>
    </source>
</evidence>
<keyword evidence="2" id="KW-1185">Reference proteome</keyword>
<dbReference type="EMBL" id="VUJX02000002">
    <property type="protein sequence ID" value="KAL0940389.1"/>
    <property type="molecule type" value="Genomic_DNA"/>
</dbReference>
<organism evidence="1 2">
    <name type="scientific">Colletotrichum truncatum</name>
    <name type="common">Anthracnose fungus</name>
    <name type="synonym">Colletotrichum capsici</name>
    <dbReference type="NCBI Taxonomy" id="5467"/>
    <lineage>
        <taxon>Eukaryota</taxon>
        <taxon>Fungi</taxon>
        <taxon>Dikarya</taxon>
        <taxon>Ascomycota</taxon>
        <taxon>Pezizomycotina</taxon>
        <taxon>Sordariomycetes</taxon>
        <taxon>Hypocreomycetidae</taxon>
        <taxon>Glomerellales</taxon>
        <taxon>Glomerellaceae</taxon>
        <taxon>Colletotrichum</taxon>
        <taxon>Colletotrichum truncatum species complex</taxon>
    </lineage>
</organism>
<name>A0ACC3Z8G4_COLTU</name>
<accession>A0ACC3Z8G4</accession>
<evidence type="ECO:0000313" key="1">
    <source>
        <dbReference type="EMBL" id="KAL0940389.1"/>
    </source>
</evidence>
<protein>
    <submittedName>
        <fullName evidence="1">60s ribosomal protein l36</fullName>
    </submittedName>
</protein>
<keyword evidence="1" id="KW-0687">Ribonucleoprotein</keyword>
<sequence length="416" mass="45944">MAAVDFTKLTPEELDAVLEMPAMAPPANEVSNFTNPPNLNPMAVAIMSICVVVVVVCLLARGYARLILQKKVQVQEYLILTAFACFLGWVYCTMKLVESPGYYVHTWNVKLRQTVDMGLLVHVAGVFYSVCLPLLKSSILVEWIGVFVPGTRNWFFWVSWTLVGLQVAFAIAAVVALNLACIPTQKKWEFWLPGKCINAHDIETVSASFQLASDCAILILPQKAIWSLNMGWKKKLGVSVIFSLGLFACISAAFRLVVTIQYAAAQDAIYYIGPVCFWAYAEMTCGFIVVCVPCIPKILLESGVWRQIQKTFGLSVTGKSGATGGTGGTSGSSRNRAGSSAKRSKNIRSVNNSYLEIDDTELKTFQSESTEHLRDPIDPHAKLDKGIVRTMQVTQDSTNSNSQETVYDHRTQKSWR</sequence>
<comment type="caution">
    <text evidence="1">The sequence shown here is derived from an EMBL/GenBank/DDBJ whole genome shotgun (WGS) entry which is preliminary data.</text>
</comment>
<keyword evidence="1" id="KW-0689">Ribosomal protein</keyword>
<reference evidence="1 2" key="1">
    <citation type="journal article" date="2020" name="Phytopathology">
        <title>Genome Sequence Resources of Colletotrichum truncatum, C. plurivorum, C. musicola, and C. sojae: Four Species Pathogenic to Soybean (Glycine max).</title>
        <authorList>
            <person name="Rogerio F."/>
            <person name="Boufleur T.R."/>
            <person name="Ciampi-Guillardi M."/>
            <person name="Sukno S.A."/>
            <person name="Thon M.R."/>
            <person name="Massola Junior N.S."/>
            <person name="Baroncelli R."/>
        </authorList>
    </citation>
    <scope>NUCLEOTIDE SEQUENCE [LARGE SCALE GENOMIC DNA]</scope>
    <source>
        <strain evidence="1 2">CMES1059</strain>
    </source>
</reference>
<dbReference type="Proteomes" id="UP000805649">
    <property type="component" value="Unassembled WGS sequence"/>
</dbReference>
<gene>
    <name evidence="1" type="ORF">CTRU02_203152</name>
</gene>